<dbReference type="Proteomes" id="UP001333710">
    <property type="component" value="Chromosome"/>
</dbReference>
<accession>A0AA48I2H2</accession>
<feature type="transmembrane region" description="Helical" evidence="1">
    <location>
        <begin position="49"/>
        <end position="68"/>
    </location>
</feature>
<keyword evidence="1" id="KW-0812">Transmembrane</keyword>
<feature type="transmembrane region" description="Helical" evidence="1">
    <location>
        <begin position="6"/>
        <end position="28"/>
    </location>
</feature>
<keyword evidence="1" id="KW-0472">Membrane</keyword>
<evidence type="ECO:0000313" key="2">
    <source>
        <dbReference type="EMBL" id="BDX04710.1"/>
    </source>
</evidence>
<dbReference type="RefSeq" id="WP_338290529.1">
    <property type="nucleotide sequence ID" value="NZ_AP027272.1"/>
</dbReference>
<feature type="transmembrane region" description="Helical" evidence="1">
    <location>
        <begin position="109"/>
        <end position="129"/>
    </location>
</feature>
<evidence type="ECO:0000313" key="3">
    <source>
        <dbReference type="Proteomes" id="UP001333710"/>
    </source>
</evidence>
<feature type="transmembrane region" description="Helical" evidence="1">
    <location>
        <begin position="74"/>
        <end position="93"/>
    </location>
</feature>
<dbReference type="AlphaFoldDB" id="A0AA48I2H2"/>
<dbReference type="EMBL" id="AP027272">
    <property type="protein sequence ID" value="BDX04710.1"/>
    <property type="molecule type" value="Genomic_DNA"/>
</dbReference>
<reference evidence="2" key="1">
    <citation type="submission" date="2023-01" db="EMBL/GenBank/DDBJ databases">
        <title>Complete genome sequence of Planctobacterium marinum strain Dej080120_11.</title>
        <authorList>
            <person name="Ueki S."/>
            <person name="Maruyama F."/>
        </authorList>
    </citation>
    <scope>NUCLEOTIDE SEQUENCE</scope>
    <source>
        <strain evidence="2">Dej080120_11</strain>
    </source>
</reference>
<protein>
    <submittedName>
        <fullName evidence="2">Uncharacterized protein</fullName>
    </submittedName>
</protein>
<gene>
    <name evidence="2" type="ORF">MACH26_02310</name>
</gene>
<name>A0AA48I2H2_9ALTE</name>
<proteinExistence type="predicted"/>
<sequence length="130" mass="14339">MTELLAKTIVCATSVFLIGLALGAFVLPERIASFLNSFASSARVHFTEMLLRLTVGLSFVAISEEMTFSRFFELFGWVLIITSAILIVLPWQLHKRFADLVVPPLTKRVWLFGLLSLPLGLAIAASMLIA</sequence>
<dbReference type="KEGG" id="pmaw:MACH26_02310"/>
<organism evidence="2 3">
    <name type="scientific">Planctobacterium marinum</name>
    <dbReference type="NCBI Taxonomy" id="1631968"/>
    <lineage>
        <taxon>Bacteria</taxon>
        <taxon>Pseudomonadati</taxon>
        <taxon>Pseudomonadota</taxon>
        <taxon>Gammaproteobacteria</taxon>
        <taxon>Alteromonadales</taxon>
        <taxon>Alteromonadaceae</taxon>
        <taxon>Planctobacterium</taxon>
    </lineage>
</organism>
<keyword evidence="1" id="KW-1133">Transmembrane helix</keyword>
<keyword evidence="3" id="KW-1185">Reference proteome</keyword>
<evidence type="ECO:0000256" key="1">
    <source>
        <dbReference type="SAM" id="Phobius"/>
    </source>
</evidence>